<dbReference type="InterPro" id="IPR029058">
    <property type="entry name" value="AB_hydrolase_fold"/>
</dbReference>
<sequence>MATSSLTAPATAAADSLEYPTVLDEKTCVRKGRCPVGKSRGSTSYRIYYEVHGSLEATHKMVFSFNNTCFAWSNQVEYFAKKPDHAVLVFDNRGVGNSDTGPIGLYKTSDMARDVVDLLDFLGWNVSRSLHLIGVSMGGMILQELCLLIPGRIISVVFTSTKAGDKLSFPPLNVVFMFGRILMSKSSPEERMSLFVNRLFPAAFLDAPASDGSGRTNREVKEELLLSHHYTRRPQPLSGLLGQLSAVTSHMCSPEALGRLVASVAPAKILVLMGTADDVVPLADCLKLHSCLPGAELVVWEDGGHALCSQVPERHNRLLERVMQEGQEAIAAASSSASTA</sequence>
<evidence type="ECO:0000313" key="2">
    <source>
        <dbReference type="EMBL" id="KAG0150809.1"/>
    </source>
</evidence>
<accession>A0A9P6NRS6</accession>
<reference evidence="2" key="1">
    <citation type="submission" date="2013-11" db="EMBL/GenBank/DDBJ databases">
        <title>Genome sequence of the fusiform rust pathogen reveals effectors for host alternation and coevolution with pine.</title>
        <authorList>
            <consortium name="DOE Joint Genome Institute"/>
            <person name="Smith K."/>
            <person name="Pendleton A."/>
            <person name="Kubisiak T."/>
            <person name="Anderson C."/>
            <person name="Salamov A."/>
            <person name="Aerts A."/>
            <person name="Riley R."/>
            <person name="Clum A."/>
            <person name="Lindquist E."/>
            <person name="Ence D."/>
            <person name="Campbell M."/>
            <person name="Kronenberg Z."/>
            <person name="Feau N."/>
            <person name="Dhillon B."/>
            <person name="Hamelin R."/>
            <person name="Burleigh J."/>
            <person name="Smith J."/>
            <person name="Yandell M."/>
            <person name="Nelson C."/>
            <person name="Grigoriev I."/>
            <person name="Davis J."/>
        </authorList>
    </citation>
    <scope>NUCLEOTIDE SEQUENCE</scope>
    <source>
        <strain evidence="2">G11</strain>
    </source>
</reference>
<dbReference type="EMBL" id="MU167217">
    <property type="protein sequence ID" value="KAG0150809.1"/>
    <property type="molecule type" value="Genomic_DNA"/>
</dbReference>
<gene>
    <name evidence="2" type="ORF">CROQUDRAFT_652072</name>
</gene>
<dbReference type="Gene3D" id="3.40.50.1820">
    <property type="entry name" value="alpha/beta hydrolase"/>
    <property type="match status" value="1"/>
</dbReference>
<dbReference type="SUPFAM" id="SSF53474">
    <property type="entry name" value="alpha/beta-Hydrolases"/>
    <property type="match status" value="1"/>
</dbReference>
<comment type="caution">
    <text evidence="2">The sequence shown here is derived from an EMBL/GenBank/DDBJ whole genome shotgun (WGS) entry which is preliminary data.</text>
</comment>
<evidence type="ECO:0000313" key="3">
    <source>
        <dbReference type="Proteomes" id="UP000886653"/>
    </source>
</evidence>
<dbReference type="Proteomes" id="UP000886653">
    <property type="component" value="Unassembled WGS sequence"/>
</dbReference>
<dbReference type="PANTHER" id="PTHR43433:SF5">
    <property type="entry name" value="AB HYDROLASE-1 DOMAIN-CONTAINING PROTEIN"/>
    <property type="match status" value="1"/>
</dbReference>
<dbReference type="Pfam" id="PF00561">
    <property type="entry name" value="Abhydrolase_1"/>
    <property type="match status" value="1"/>
</dbReference>
<keyword evidence="3" id="KW-1185">Reference proteome</keyword>
<feature type="domain" description="AB hydrolase-1" evidence="1">
    <location>
        <begin position="72"/>
        <end position="307"/>
    </location>
</feature>
<dbReference type="AlphaFoldDB" id="A0A9P6NRS6"/>
<dbReference type="InterPro" id="IPR000073">
    <property type="entry name" value="AB_hydrolase_1"/>
</dbReference>
<dbReference type="PANTHER" id="PTHR43433">
    <property type="entry name" value="HYDROLASE, ALPHA/BETA FOLD FAMILY PROTEIN"/>
    <property type="match status" value="1"/>
</dbReference>
<name>A0A9P6NRS6_9BASI</name>
<dbReference type="InterPro" id="IPR050471">
    <property type="entry name" value="AB_hydrolase"/>
</dbReference>
<dbReference type="OrthoDB" id="19657at2759"/>
<organism evidence="2 3">
    <name type="scientific">Cronartium quercuum f. sp. fusiforme G11</name>
    <dbReference type="NCBI Taxonomy" id="708437"/>
    <lineage>
        <taxon>Eukaryota</taxon>
        <taxon>Fungi</taxon>
        <taxon>Dikarya</taxon>
        <taxon>Basidiomycota</taxon>
        <taxon>Pucciniomycotina</taxon>
        <taxon>Pucciniomycetes</taxon>
        <taxon>Pucciniales</taxon>
        <taxon>Coleosporiaceae</taxon>
        <taxon>Cronartium</taxon>
    </lineage>
</organism>
<proteinExistence type="predicted"/>
<protein>
    <recommendedName>
        <fullName evidence="1">AB hydrolase-1 domain-containing protein</fullName>
    </recommendedName>
</protein>
<evidence type="ECO:0000259" key="1">
    <source>
        <dbReference type="Pfam" id="PF00561"/>
    </source>
</evidence>